<sequence length="1125" mass="128523">MTVDKWFLLWMNSVLLFAICRADLTVEKIDDETNSLVLTRTETDDGVKFVPEAHSVQKREAFFQANITSYVTRLNSSHHKLNVHWSGTSSQVLICLAQTSRPLGIHQKPLPSSLYISYDYGKTFENKTDFFKLSNDSYASPDKCFFPKNAESFLRITEDFGENFVILQESVKSYVWTNKTYGPQDPLSVALIVQRLEPHTMTAIMLTNIKSNRFSLKPMLGNVEKISSHGDFVFALRKTGNVSEKFEYYCTLKFPLGFCKSPFLAGNQATLHFLPRWRIPADSVRLSNDPQKFPRRRHVRCSTYGRCHLHGNAFQPVHIRIRIRVRKILFPSQPRAAVRFSPECDLARFLDQKKNCSLHVTQKFSMLYPATRNTPILSSDSAPGIIMATGTVGSSLKGHNGVYISRDAGLSWHHVMLDFLKITISELPVLRFCNIFHRITDFLSGPQGKLYFQHRRPRRHTNGRPYVQKCRRNFSSPVFVRRGRLLGSVQLRRQPDAHLRFDDRAWRKHNRIHTFRLQARIARMDDNQYRFSKRIPDYGFVRHLSSPVCGRNFSPEYDPYKIPFSCQPGQFYERTRGYRKIDGDACIGGNEADYMPELIPCPTEEPSYFLLLAQKEHIIRFDVLNPKPQVLPVRNLNNVISIDYDIENNCVYFADIVDDVIGRQCFASGNRSVEYLVTSNLRSVEGIAFDWVSRSLYFVDGVRAKIELIRTDIDHSGRMRMTILDSKAVKKPRGIALHPVKGYMFWTDWDKENPTVNRANMDGGDIRILAKSPRVHWPNGITIDHFGGHIYWADARLDYIATTDLEGRFFRIVASNKEIPSMKHPFSVAVFKDILYWDDWSQREIFMINKNDGSELGNIQTSYVGLMDVKQKRNACRLSSSAITATASAEDGSATWKTIARTARTSGTARPGRRPLLQPIPLHALCEISHRCIMKAYVCDGSLDCGVGDDSDERNCTKPNASSENNPPTYNSTCKGFMFKCSNKICVPDWWKCDGVDDCGDNSDEEGCVIPPTLPSPTILPTPARERKCRMDEFRCDSGACIAQQWVCDSEKDCPNGEDEKHCDYGTHEEECPPRFYKCKKSRTCLPAYQVCDGIKHCPDGSDEIFCNSIPKGNDFMVEGYVRRA</sequence>
<dbReference type="FunFam" id="2.120.10.30:FF:000241">
    <property type="entry name" value="Low-density lipoprotein receptor-related protein 6"/>
    <property type="match status" value="1"/>
</dbReference>
<evidence type="ECO:0000256" key="7">
    <source>
        <dbReference type="ARBA" id="ARBA00022737"/>
    </source>
</evidence>
<dbReference type="PANTHER" id="PTHR12106">
    <property type="entry name" value="SORTILIN RELATED"/>
    <property type="match status" value="1"/>
</dbReference>
<dbReference type="InterPro" id="IPR031778">
    <property type="entry name" value="Sortilin_N"/>
</dbReference>
<evidence type="ECO:0000256" key="4">
    <source>
        <dbReference type="ARBA" id="ARBA00022583"/>
    </source>
</evidence>
<keyword evidence="6 18" id="KW-0732">Signal</keyword>
<dbReference type="InterPro" id="IPR000033">
    <property type="entry name" value="LDLR_classB_rpt"/>
</dbReference>
<dbReference type="PANTHER" id="PTHR12106:SF27">
    <property type="entry name" value="SORTILIN-RELATED RECEPTOR"/>
    <property type="match status" value="1"/>
</dbReference>
<evidence type="ECO:0000256" key="13">
    <source>
        <dbReference type="ARBA" id="ARBA00023170"/>
    </source>
</evidence>
<dbReference type="InterPro" id="IPR036055">
    <property type="entry name" value="LDL_receptor-like_sf"/>
</dbReference>
<organism evidence="20 21">
    <name type="scientific">Nesidiocoris tenuis</name>
    <dbReference type="NCBI Taxonomy" id="355587"/>
    <lineage>
        <taxon>Eukaryota</taxon>
        <taxon>Metazoa</taxon>
        <taxon>Ecdysozoa</taxon>
        <taxon>Arthropoda</taxon>
        <taxon>Hexapoda</taxon>
        <taxon>Insecta</taxon>
        <taxon>Pterygota</taxon>
        <taxon>Neoptera</taxon>
        <taxon>Paraneoptera</taxon>
        <taxon>Hemiptera</taxon>
        <taxon>Heteroptera</taxon>
        <taxon>Panheteroptera</taxon>
        <taxon>Cimicomorpha</taxon>
        <taxon>Miridae</taxon>
        <taxon>Dicyphina</taxon>
        <taxon>Nesidiocoris</taxon>
    </lineage>
</organism>
<keyword evidence="10" id="KW-1133">Transmembrane helix</keyword>
<evidence type="ECO:0000256" key="3">
    <source>
        <dbReference type="ARBA" id="ARBA00022536"/>
    </source>
</evidence>
<accession>A0A6H5FXV9</accession>
<dbReference type="Gene3D" id="2.120.10.30">
    <property type="entry name" value="TolB, C-terminal domain"/>
    <property type="match status" value="1"/>
</dbReference>
<feature type="disulfide bond" evidence="16">
    <location>
        <begin position="1029"/>
        <end position="1041"/>
    </location>
</feature>
<keyword evidence="21" id="KW-1185">Reference proteome</keyword>
<evidence type="ECO:0000256" key="1">
    <source>
        <dbReference type="ARBA" id="ARBA00004177"/>
    </source>
</evidence>
<keyword evidence="12 16" id="KW-1015">Disulfide bond</keyword>
<evidence type="ECO:0000256" key="11">
    <source>
        <dbReference type="ARBA" id="ARBA00023136"/>
    </source>
</evidence>
<keyword evidence="5" id="KW-0812">Transmembrane</keyword>
<name>A0A6H5FXV9_9HEMI</name>
<dbReference type="GO" id="GO:0005768">
    <property type="term" value="C:endosome"/>
    <property type="evidence" value="ECO:0007669"/>
    <property type="project" value="UniProtKB-SubCell"/>
</dbReference>
<keyword evidence="14" id="KW-0325">Glycoprotein</keyword>
<dbReference type="GO" id="GO:0006897">
    <property type="term" value="P:endocytosis"/>
    <property type="evidence" value="ECO:0007669"/>
    <property type="project" value="UniProtKB-KW"/>
</dbReference>
<evidence type="ECO:0000256" key="9">
    <source>
        <dbReference type="ARBA" id="ARBA00022824"/>
    </source>
</evidence>
<evidence type="ECO:0000256" key="6">
    <source>
        <dbReference type="ARBA" id="ARBA00022729"/>
    </source>
</evidence>
<keyword evidence="8" id="KW-0967">Endosome</keyword>
<dbReference type="Pfam" id="PF00058">
    <property type="entry name" value="Ldl_recept_b"/>
    <property type="match status" value="1"/>
</dbReference>
<evidence type="ECO:0000259" key="19">
    <source>
        <dbReference type="SMART" id="SM00602"/>
    </source>
</evidence>
<keyword evidence="11" id="KW-0472">Membrane</keyword>
<dbReference type="FunFam" id="4.10.400.10:FF:000147">
    <property type="entry name" value="Low-density lipoprotein receptor-related protein 2"/>
    <property type="match status" value="1"/>
</dbReference>
<dbReference type="SUPFAM" id="SSF57424">
    <property type="entry name" value="LDL receptor-like module"/>
    <property type="match status" value="4"/>
</dbReference>
<dbReference type="Pfam" id="PF00057">
    <property type="entry name" value="Ldl_recept_a"/>
    <property type="match status" value="3"/>
</dbReference>
<evidence type="ECO:0000256" key="16">
    <source>
        <dbReference type="PROSITE-ProRule" id="PRU00124"/>
    </source>
</evidence>
<dbReference type="Proteomes" id="UP000479000">
    <property type="component" value="Unassembled WGS sequence"/>
</dbReference>
<dbReference type="Pfam" id="PF15902">
    <property type="entry name" value="Sortilin-Vps10"/>
    <property type="match status" value="1"/>
</dbReference>
<feature type="disulfide bond" evidence="16">
    <location>
        <begin position="993"/>
        <end position="1008"/>
    </location>
</feature>
<comment type="subcellular location">
    <subcellularLocation>
        <location evidence="15">Endomembrane system</location>
        <topology evidence="15">Single-pass type I membrane protein</topology>
    </subcellularLocation>
    <subcellularLocation>
        <location evidence="2">Endoplasmic reticulum membrane</location>
        <topology evidence="2">Single-pass membrane protein</topology>
    </subcellularLocation>
    <subcellularLocation>
        <location evidence="1">Endosome</location>
    </subcellularLocation>
</comment>
<dbReference type="SMART" id="SM00602">
    <property type="entry name" value="VPS10"/>
    <property type="match status" value="1"/>
</dbReference>
<evidence type="ECO:0000256" key="14">
    <source>
        <dbReference type="ARBA" id="ARBA00023180"/>
    </source>
</evidence>
<dbReference type="PRINTS" id="PR00261">
    <property type="entry name" value="LDLRECEPTOR"/>
</dbReference>
<evidence type="ECO:0000256" key="15">
    <source>
        <dbReference type="ARBA" id="ARBA00046288"/>
    </source>
</evidence>
<evidence type="ECO:0000256" key="2">
    <source>
        <dbReference type="ARBA" id="ARBA00004389"/>
    </source>
</evidence>
<dbReference type="SMART" id="SM00135">
    <property type="entry name" value="LY"/>
    <property type="match status" value="5"/>
</dbReference>
<dbReference type="InterPro" id="IPR050310">
    <property type="entry name" value="VPS10-sortilin"/>
</dbReference>
<feature type="disulfide bond" evidence="16">
    <location>
        <begin position="1036"/>
        <end position="1054"/>
    </location>
</feature>
<feature type="repeat" description="LDL-receptor class B" evidence="17">
    <location>
        <begin position="742"/>
        <end position="787"/>
    </location>
</feature>
<keyword evidence="13" id="KW-0675">Receptor</keyword>
<evidence type="ECO:0000313" key="20">
    <source>
        <dbReference type="EMBL" id="CAA9994251.1"/>
    </source>
</evidence>
<comment type="caution">
    <text evidence="16">Lacks conserved residue(s) required for the propagation of feature annotation.</text>
</comment>
<dbReference type="SUPFAM" id="SSF63825">
    <property type="entry name" value="YWTD domain"/>
    <property type="match status" value="1"/>
</dbReference>
<dbReference type="Gene3D" id="4.10.400.10">
    <property type="entry name" value="Low-density Lipoprotein Receptor"/>
    <property type="match status" value="4"/>
</dbReference>
<dbReference type="Gene3D" id="3.30.60.270">
    <property type="match status" value="1"/>
</dbReference>
<evidence type="ECO:0000256" key="8">
    <source>
        <dbReference type="ARBA" id="ARBA00022753"/>
    </source>
</evidence>
<dbReference type="PROSITE" id="PS01209">
    <property type="entry name" value="LDLRA_1"/>
    <property type="match status" value="2"/>
</dbReference>
<feature type="chain" id="PRO_5026198969" description="VPS10 domain-containing protein" evidence="18">
    <location>
        <begin position="23"/>
        <end position="1125"/>
    </location>
</feature>
<dbReference type="AlphaFoldDB" id="A0A6H5FXV9"/>
<dbReference type="InterPro" id="IPR006581">
    <property type="entry name" value="VPS10"/>
</dbReference>
<feature type="signal peptide" evidence="18">
    <location>
        <begin position="1"/>
        <end position="22"/>
    </location>
</feature>
<evidence type="ECO:0000256" key="5">
    <source>
        <dbReference type="ARBA" id="ARBA00022692"/>
    </source>
</evidence>
<feature type="disulfide bond" evidence="16">
    <location>
        <begin position="1092"/>
        <end position="1107"/>
    </location>
</feature>
<dbReference type="SMART" id="SM00192">
    <property type="entry name" value="LDLa"/>
    <property type="match status" value="4"/>
</dbReference>
<evidence type="ECO:0000256" key="18">
    <source>
        <dbReference type="SAM" id="SignalP"/>
    </source>
</evidence>
<proteinExistence type="predicted"/>
<keyword evidence="4" id="KW-0254">Endocytosis</keyword>
<feature type="disulfide bond" evidence="16">
    <location>
        <begin position="981"/>
        <end position="999"/>
    </location>
</feature>
<evidence type="ECO:0000256" key="17">
    <source>
        <dbReference type="PROSITE-ProRule" id="PRU00461"/>
    </source>
</evidence>
<dbReference type="OrthoDB" id="443634at2759"/>
<dbReference type="InterPro" id="IPR011042">
    <property type="entry name" value="6-blade_b-propeller_TolB-like"/>
</dbReference>
<dbReference type="InterPro" id="IPR023415">
    <property type="entry name" value="LDLR_class-A_CS"/>
</dbReference>
<evidence type="ECO:0000256" key="12">
    <source>
        <dbReference type="ARBA" id="ARBA00023157"/>
    </source>
</evidence>
<dbReference type="SUPFAM" id="SSF110296">
    <property type="entry name" value="Oligoxyloglucan reducing end-specific cellobiohydrolase"/>
    <property type="match status" value="1"/>
</dbReference>
<evidence type="ECO:0000256" key="10">
    <source>
        <dbReference type="ARBA" id="ARBA00022989"/>
    </source>
</evidence>
<dbReference type="PROSITE" id="PS50068">
    <property type="entry name" value="LDLRA_2"/>
    <property type="match status" value="3"/>
</dbReference>
<dbReference type="InterPro" id="IPR002172">
    <property type="entry name" value="LDrepeatLR_classA_rpt"/>
</dbReference>
<dbReference type="CDD" id="cd00112">
    <property type="entry name" value="LDLa"/>
    <property type="match status" value="4"/>
</dbReference>
<reference evidence="20 21" key="1">
    <citation type="submission" date="2020-02" db="EMBL/GenBank/DDBJ databases">
        <authorList>
            <person name="Ferguson B K."/>
        </authorList>
    </citation>
    <scope>NUCLEOTIDE SEQUENCE [LARGE SCALE GENOMIC DNA]</scope>
</reference>
<evidence type="ECO:0000313" key="21">
    <source>
        <dbReference type="Proteomes" id="UP000479000"/>
    </source>
</evidence>
<dbReference type="GO" id="GO:0005789">
    <property type="term" value="C:endoplasmic reticulum membrane"/>
    <property type="evidence" value="ECO:0007669"/>
    <property type="project" value="UniProtKB-SubCell"/>
</dbReference>
<feature type="disulfide bond" evidence="16">
    <location>
        <begin position="974"/>
        <end position="986"/>
    </location>
</feature>
<dbReference type="GO" id="GO:0005794">
    <property type="term" value="C:Golgi apparatus"/>
    <property type="evidence" value="ECO:0007669"/>
    <property type="project" value="TreeGrafter"/>
</dbReference>
<keyword evidence="7" id="KW-0677">Repeat</keyword>
<dbReference type="GO" id="GO:0006892">
    <property type="term" value="P:post-Golgi vesicle-mediated transport"/>
    <property type="evidence" value="ECO:0007669"/>
    <property type="project" value="TreeGrafter"/>
</dbReference>
<protein>
    <recommendedName>
        <fullName evidence="19">VPS10 domain-containing protein</fullName>
    </recommendedName>
</protein>
<keyword evidence="9" id="KW-0256">Endoplasmic reticulum</keyword>
<feature type="domain" description="VPS10" evidence="19">
    <location>
        <begin position="108"/>
        <end position="606"/>
    </location>
</feature>
<gene>
    <name evidence="20" type="ORF">NTEN_LOCUS1067</name>
</gene>
<keyword evidence="3" id="KW-0245">EGF-like domain</keyword>
<dbReference type="EMBL" id="CADCXU010001853">
    <property type="protein sequence ID" value="CAA9994251.1"/>
    <property type="molecule type" value="Genomic_DNA"/>
</dbReference>
<dbReference type="FunFam" id="4.10.400.10:FF:000045">
    <property type="entry name" value="Low-density lipoprotein receptor-related protein 2"/>
    <property type="match status" value="1"/>
</dbReference>
<dbReference type="PROSITE" id="PS51120">
    <property type="entry name" value="LDLRB"/>
    <property type="match status" value="1"/>
</dbReference>
<feature type="disulfide bond" evidence="16">
    <location>
        <begin position="1048"/>
        <end position="1063"/>
    </location>
</feature>